<comment type="caution">
    <text evidence="1">The sequence shown here is derived from an EMBL/GenBank/DDBJ whole genome shotgun (WGS) entry which is preliminary data.</text>
</comment>
<dbReference type="OrthoDB" id="4552154at2"/>
<reference evidence="1 2" key="1">
    <citation type="submission" date="2017-12" db="EMBL/GenBank/DDBJ databases">
        <title>Sequencing the genomes of 1000 Actinobacteria strains.</title>
        <authorList>
            <person name="Klenk H.-P."/>
        </authorList>
    </citation>
    <scope>NUCLEOTIDE SEQUENCE [LARGE SCALE GENOMIC DNA]</scope>
    <source>
        <strain evidence="1 2">DSM 44489</strain>
    </source>
</reference>
<organism evidence="1 2">
    <name type="scientific">Nocardia fluminea</name>
    <dbReference type="NCBI Taxonomy" id="134984"/>
    <lineage>
        <taxon>Bacteria</taxon>
        <taxon>Bacillati</taxon>
        <taxon>Actinomycetota</taxon>
        <taxon>Actinomycetes</taxon>
        <taxon>Mycobacteriales</taxon>
        <taxon>Nocardiaceae</taxon>
        <taxon>Nocardia</taxon>
    </lineage>
</organism>
<evidence type="ECO:0000313" key="1">
    <source>
        <dbReference type="EMBL" id="PKV82570.1"/>
    </source>
</evidence>
<dbReference type="Proteomes" id="UP000233766">
    <property type="component" value="Unassembled WGS sequence"/>
</dbReference>
<proteinExistence type="predicted"/>
<sequence length="111" mass="11220">MLKSLISLLTLAVPVTGLITGAGTASALAVRPGPDAVAIDFTQPEAAALATTNLALLGQLPPNFSPLAKQRLGETISRYAREAAAVPGSTLTIIVDTPIQAPAGVTVTVVY</sequence>
<name>A0A2N3VLS2_9NOCA</name>
<keyword evidence="2" id="KW-1185">Reference proteome</keyword>
<dbReference type="RefSeq" id="WP_101468102.1">
    <property type="nucleotide sequence ID" value="NZ_PJMW01000002.1"/>
</dbReference>
<dbReference type="AlphaFoldDB" id="A0A2N3VLS2"/>
<protein>
    <submittedName>
        <fullName evidence="1">Uncharacterized protein</fullName>
    </submittedName>
</protein>
<evidence type="ECO:0000313" key="2">
    <source>
        <dbReference type="Proteomes" id="UP000233766"/>
    </source>
</evidence>
<accession>A0A2N3VLS2</accession>
<dbReference type="EMBL" id="PJMW01000002">
    <property type="protein sequence ID" value="PKV82570.1"/>
    <property type="molecule type" value="Genomic_DNA"/>
</dbReference>
<gene>
    <name evidence="1" type="ORF">ATK86_7062</name>
</gene>